<protein>
    <submittedName>
        <fullName evidence="5">Acyltransferase 3 domain-containing protein</fullName>
    </submittedName>
</protein>
<keyword evidence="4" id="KW-1185">Reference proteome</keyword>
<feature type="chain" id="PRO_5037363626" evidence="2">
    <location>
        <begin position="25"/>
        <end position="330"/>
    </location>
</feature>
<evidence type="ECO:0000256" key="2">
    <source>
        <dbReference type="SAM" id="SignalP"/>
    </source>
</evidence>
<proteinExistence type="predicted"/>
<dbReference type="InterPro" id="IPR052728">
    <property type="entry name" value="O2_lipid_transport_reg"/>
</dbReference>
<keyword evidence="1" id="KW-0472">Membrane</keyword>
<dbReference type="WBParaSite" id="ACRNAN_scaffold13201.g32049.t1">
    <property type="protein sequence ID" value="ACRNAN_scaffold13201.g32049.t1"/>
    <property type="gene ID" value="ACRNAN_scaffold13201.g32049"/>
</dbReference>
<feature type="signal peptide" evidence="2">
    <location>
        <begin position="1"/>
        <end position="24"/>
    </location>
</feature>
<feature type="transmembrane region" description="Helical" evidence="1">
    <location>
        <begin position="274"/>
        <end position="300"/>
    </location>
</feature>
<dbReference type="InterPro" id="IPR002656">
    <property type="entry name" value="Acyl_transf_3_dom"/>
</dbReference>
<feature type="transmembrane region" description="Helical" evidence="1">
    <location>
        <begin position="122"/>
        <end position="146"/>
    </location>
</feature>
<reference evidence="5" key="1">
    <citation type="submission" date="2022-11" db="UniProtKB">
        <authorList>
            <consortium name="WormBaseParasite"/>
        </authorList>
    </citation>
    <scope>IDENTIFICATION</scope>
</reference>
<dbReference type="Pfam" id="PF01757">
    <property type="entry name" value="Acyl_transf_3"/>
    <property type="match status" value="1"/>
</dbReference>
<accession>A0A914CQR5</accession>
<dbReference type="PANTHER" id="PTHR11161:SF55">
    <property type="entry name" value="NOSE RESISTANT-TO-FLUOXETINE PROTEIN N-TERMINAL DOMAIN-CONTAINING PROTEIN"/>
    <property type="match status" value="1"/>
</dbReference>
<evidence type="ECO:0000313" key="4">
    <source>
        <dbReference type="Proteomes" id="UP000887540"/>
    </source>
</evidence>
<dbReference type="Proteomes" id="UP000887540">
    <property type="component" value="Unplaced"/>
</dbReference>
<name>A0A914CQR5_9BILA</name>
<dbReference type="GO" id="GO:0016747">
    <property type="term" value="F:acyltransferase activity, transferring groups other than amino-acyl groups"/>
    <property type="evidence" value="ECO:0007669"/>
    <property type="project" value="InterPro"/>
</dbReference>
<organism evidence="4 5">
    <name type="scientific">Acrobeloides nanus</name>
    <dbReference type="NCBI Taxonomy" id="290746"/>
    <lineage>
        <taxon>Eukaryota</taxon>
        <taxon>Metazoa</taxon>
        <taxon>Ecdysozoa</taxon>
        <taxon>Nematoda</taxon>
        <taxon>Chromadorea</taxon>
        <taxon>Rhabditida</taxon>
        <taxon>Tylenchina</taxon>
        <taxon>Cephalobomorpha</taxon>
        <taxon>Cephaloboidea</taxon>
        <taxon>Cephalobidae</taxon>
        <taxon>Acrobeloides</taxon>
    </lineage>
</organism>
<feature type="domain" description="Acyltransferase 3" evidence="3">
    <location>
        <begin position="189"/>
        <end position="328"/>
    </location>
</feature>
<evidence type="ECO:0000259" key="3">
    <source>
        <dbReference type="Pfam" id="PF01757"/>
    </source>
</evidence>
<keyword evidence="1" id="KW-0812">Transmembrane</keyword>
<dbReference type="PANTHER" id="PTHR11161">
    <property type="entry name" value="O-ACYLTRANSFERASE"/>
    <property type="match status" value="1"/>
</dbReference>
<dbReference type="AlphaFoldDB" id="A0A914CQR5"/>
<keyword evidence="1" id="KW-1133">Transmembrane helix</keyword>
<evidence type="ECO:0000256" key="1">
    <source>
        <dbReference type="SAM" id="Phobius"/>
    </source>
</evidence>
<keyword evidence="2" id="KW-0732">Signal</keyword>
<evidence type="ECO:0000313" key="5">
    <source>
        <dbReference type="WBParaSite" id="ACRNAN_scaffold13201.g32049.t1"/>
    </source>
</evidence>
<feature type="transmembrane region" description="Helical" evidence="1">
    <location>
        <begin position="230"/>
        <end position="254"/>
    </location>
</feature>
<sequence>MVLPKMAPKRVFLLFFGLLLNGYGLEVPLPGAEYLDQLKFKNLILVFNESLYSNVGLDLNHECLDDLVIILEAFEGNKSIPGDFSSTAVIPMKIPTPNGTSYTPVCDMENIDEQAIEVPYQGYIVCIVMGVIVGLGIIMSFLDYFIWPEKSDQRKKPLYEILMSFSTYRNIKEIFTVKNSQSREQIGPIHCIRFFSIAWVAMGHVKYQVIRYINNTEDYRKIVKNVLGQVVLNFNFSVDSFFFISGVLLAYTWFAKYNKDKEKAMSVRSWVLFYLHRIFRLAPPYYIATVFITWVYYCLIKNMPIYLKGKNEYGGLEVCKHYWWANFLFI</sequence>